<keyword evidence="6" id="KW-0067">ATP-binding</keyword>
<dbReference type="OrthoDB" id="3778994at2"/>
<evidence type="ECO:0000256" key="4">
    <source>
        <dbReference type="ARBA" id="ARBA00022741"/>
    </source>
</evidence>
<reference evidence="9 10" key="1">
    <citation type="submission" date="2018-05" db="EMBL/GenBank/DDBJ databases">
        <title>Genetic diversity of glacier-inhabiting Cryobacterium bacteria in China and description of Cryobacterium mengkeensis sp. nov. and Arthrobacter glacialis sp. nov.</title>
        <authorList>
            <person name="Liu Q."/>
            <person name="Xin Y.-H."/>
        </authorList>
    </citation>
    <scope>NUCLEOTIDE SEQUENCE [LARGE SCALE GENOMIC DNA]</scope>
    <source>
        <strain evidence="9 10">LI2</strain>
    </source>
</reference>
<feature type="region of interest" description="Disordered" evidence="7">
    <location>
        <begin position="310"/>
        <end position="343"/>
    </location>
</feature>
<evidence type="ECO:0000256" key="1">
    <source>
        <dbReference type="ARBA" id="ARBA00012513"/>
    </source>
</evidence>
<evidence type="ECO:0000256" key="3">
    <source>
        <dbReference type="ARBA" id="ARBA00022679"/>
    </source>
</evidence>
<feature type="region of interest" description="Disordered" evidence="7">
    <location>
        <begin position="380"/>
        <end position="425"/>
    </location>
</feature>
<protein>
    <recommendedName>
        <fullName evidence="1">non-specific serine/threonine protein kinase</fullName>
        <ecNumber evidence="1">2.7.11.1</ecNumber>
    </recommendedName>
</protein>
<dbReference type="InterPro" id="IPR008266">
    <property type="entry name" value="Tyr_kinase_AS"/>
</dbReference>
<organism evidence="9 10">
    <name type="scientific">Arthrobacter livingstonensis</name>
    <dbReference type="NCBI Taxonomy" id="670078"/>
    <lineage>
        <taxon>Bacteria</taxon>
        <taxon>Bacillati</taxon>
        <taxon>Actinomycetota</taxon>
        <taxon>Actinomycetes</taxon>
        <taxon>Micrococcales</taxon>
        <taxon>Micrococcaceae</taxon>
        <taxon>Arthrobacter</taxon>
    </lineage>
</organism>
<evidence type="ECO:0000256" key="2">
    <source>
        <dbReference type="ARBA" id="ARBA00022527"/>
    </source>
</evidence>
<feature type="compositionally biased region" description="Basic residues" evidence="7">
    <location>
        <begin position="310"/>
        <end position="320"/>
    </location>
</feature>
<evidence type="ECO:0000256" key="7">
    <source>
        <dbReference type="SAM" id="MobiDB-lite"/>
    </source>
</evidence>
<keyword evidence="4" id="KW-0547">Nucleotide-binding</keyword>
<comment type="caution">
    <text evidence="9">The sequence shown here is derived from an EMBL/GenBank/DDBJ whole genome shotgun (WGS) entry which is preliminary data.</text>
</comment>
<dbReference type="SUPFAM" id="SSF56112">
    <property type="entry name" value="Protein kinase-like (PK-like)"/>
    <property type="match status" value="1"/>
</dbReference>
<dbReference type="EMBL" id="QJVD01000011">
    <property type="protein sequence ID" value="PYI67107.1"/>
    <property type="molecule type" value="Genomic_DNA"/>
</dbReference>
<dbReference type="InterPro" id="IPR011009">
    <property type="entry name" value="Kinase-like_dom_sf"/>
</dbReference>
<evidence type="ECO:0000256" key="6">
    <source>
        <dbReference type="ARBA" id="ARBA00022840"/>
    </source>
</evidence>
<feature type="compositionally biased region" description="Low complexity" evidence="7">
    <location>
        <begin position="386"/>
        <end position="422"/>
    </location>
</feature>
<dbReference type="Proteomes" id="UP000247832">
    <property type="component" value="Unassembled WGS sequence"/>
</dbReference>
<dbReference type="PROSITE" id="PS00109">
    <property type="entry name" value="PROTEIN_KINASE_TYR"/>
    <property type="match status" value="1"/>
</dbReference>
<dbReference type="PANTHER" id="PTHR43289:SF6">
    <property type="entry name" value="SERINE_THREONINE-PROTEIN KINASE NEKL-3"/>
    <property type="match status" value="1"/>
</dbReference>
<keyword evidence="2 9" id="KW-0723">Serine/threonine-protein kinase</keyword>
<dbReference type="GO" id="GO:0004674">
    <property type="term" value="F:protein serine/threonine kinase activity"/>
    <property type="evidence" value="ECO:0007669"/>
    <property type="project" value="UniProtKB-KW"/>
</dbReference>
<dbReference type="AlphaFoldDB" id="A0A2V5LUN3"/>
<keyword evidence="5 9" id="KW-0418">Kinase</keyword>
<evidence type="ECO:0000313" key="10">
    <source>
        <dbReference type="Proteomes" id="UP000247832"/>
    </source>
</evidence>
<keyword evidence="3" id="KW-0808">Transferase</keyword>
<dbReference type="GO" id="GO:0005524">
    <property type="term" value="F:ATP binding"/>
    <property type="evidence" value="ECO:0007669"/>
    <property type="project" value="UniProtKB-KW"/>
</dbReference>
<dbReference type="EC" id="2.7.11.1" evidence="1"/>
<keyword evidence="10" id="KW-1185">Reference proteome</keyword>
<dbReference type="PROSITE" id="PS50011">
    <property type="entry name" value="PROTEIN_KINASE_DOM"/>
    <property type="match status" value="1"/>
</dbReference>
<dbReference type="Pfam" id="PF00069">
    <property type="entry name" value="Pkinase"/>
    <property type="match status" value="1"/>
</dbReference>
<dbReference type="PANTHER" id="PTHR43289">
    <property type="entry name" value="MITOGEN-ACTIVATED PROTEIN KINASE KINASE KINASE 20-RELATED"/>
    <property type="match status" value="1"/>
</dbReference>
<dbReference type="InterPro" id="IPR000719">
    <property type="entry name" value="Prot_kinase_dom"/>
</dbReference>
<sequence length="575" mass="59368">MNVNGAQTGPGLVPELDGAPVLVGFETVRRLGGGAQASVWLVRPMDGGPDLAAKCFMPQRAAGVGAGGRGADGPERGRHNESEITQEWRILAQHDHDHLVRVHGLEPLGAPWQGGHALLMDHAAGGSVQDMVAARGPLPVGECVTILTPLGEVLSFLHGRGVVHGDVSPGNVLLTVHGKPVLGDLGFGRLAGQPHGRAGGTPGFFCPQDGEVSGASDVYAMAAVGWFALTGHAPPATRDRMPLGMYVRDVPPELAAALEAGLAESAGQRPPAAAFAQAVFRSARAEPVALAPSVHPSVLPELLTRREARQRRSRYSRLRIHGPALPGRRRGRTRDGRGPRGARWAPRFSRKVMAVAVAVVLAGTGFAGWRLASQSIGASDAPNTDAVASSPSGAAATTASGKGVPGKAGAATAAPQPASSATLGNQASKLPAQIRGGLLSPMPDKALPALAWVRSYALSTADLELLEAVNAAGSPAMAADAKVARELAQARHSYSGLESKVSDATVATRKLVTGGSDAPYASATVSATVTTGPFAEHDSQGGVVFSQPLEQRQQLRIVLVQVRSRWVVQQILPGR</sequence>
<name>A0A2V5LUN3_9MICC</name>
<evidence type="ECO:0000313" key="9">
    <source>
        <dbReference type="EMBL" id="PYI67107.1"/>
    </source>
</evidence>
<dbReference type="Gene3D" id="1.10.510.10">
    <property type="entry name" value="Transferase(Phosphotransferase) domain 1"/>
    <property type="match status" value="1"/>
</dbReference>
<gene>
    <name evidence="9" type="ORF">CVV68_11935</name>
</gene>
<accession>A0A2V5LUN3</accession>
<evidence type="ECO:0000259" key="8">
    <source>
        <dbReference type="PROSITE" id="PS50011"/>
    </source>
</evidence>
<proteinExistence type="predicted"/>
<feature type="domain" description="Protein kinase" evidence="8">
    <location>
        <begin position="25"/>
        <end position="298"/>
    </location>
</feature>
<evidence type="ECO:0000256" key="5">
    <source>
        <dbReference type="ARBA" id="ARBA00022777"/>
    </source>
</evidence>